<dbReference type="PANTHER" id="PTHR37308:SF1">
    <property type="entry name" value="POLYPRENYL-PHOSPHATE TRANSPORTER"/>
    <property type="match status" value="1"/>
</dbReference>
<name>A0ABT2RQA2_9FIRM</name>
<comment type="caution">
    <text evidence="2">The sequence shown here is derived from an EMBL/GenBank/DDBJ whole genome shotgun (WGS) entry which is preliminary data.</text>
</comment>
<feature type="transmembrane region" description="Helical" evidence="1">
    <location>
        <begin position="188"/>
        <end position="209"/>
    </location>
</feature>
<protein>
    <submittedName>
        <fullName evidence="2">DUF368 domain-containing protein</fullName>
    </submittedName>
</protein>
<feature type="transmembrane region" description="Helical" evidence="1">
    <location>
        <begin position="157"/>
        <end position="176"/>
    </location>
</feature>
<feature type="transmembrane region" description="Helical" evidence="1">
    <location>
        <begin position="302"/>
        <end position="326"/>
    </location>
</feature>
<feature type="transmembrane region" description="Helical" evidence="1">
    <location>
        <begin position="53"/>
        <end position="77"/>
    </location>
</feature>
<keyword evidence="3" id="KW-1185">Reference proteome</keyword>
<dbReference type="PANTHER" id="PTHR37308">
    <property type="entry name" value="INTEGRAL MEMBRANE PROTEIN"/>
    <property type="match status" value="1"/>
</dbReference>
<dbReference type="Pfam" id="PF04018">
    <property type="entry name" value="VCA0040-like"/>
    <property type="match status" value="1"/>
</dbReference>
<feature type="transmembrane region" description="Helical" evidence="1">
    <location>
        <begin position="6"/>
        <end position="32"/>
    </location>
</feature>
<accession>A0ABT2RQA2</accession>
<gene>
    <name evidence="2" type="ORF">OCV99_13840</name>
</gene>
<keyword evidence="1" id="KW-0472">Membrane</keyword>
<dbReference type="EMBL" id="JAOQJU010000023">
    <property type="protein sequence ID" value="MCU6687599.1"/>
    <property type="molecule type" value="Genomic_DNA"/>
</dbReference>
<feature type="transmembrane region" description="Helical" evidence="1">
    <location>
        <begin position="240"/>
        <end position="260"/>
    </location>
</feature>
<proteinExistence type="predicted"/>
<keyword evidence="1" id="KW-1133">Transmembrane helix</keyword>
<reference evidence="2 3" key="1">
    <citation type="journal article" date="2021" name="ISME Commun">
        <title>Automated analysis of genomic sequences facilitates high-throughput and comprehensive description of bacteria.</title>
        <authorList>
            <person name="Hitch T.C.A."/>
        </authorList>
    </citation>
    <scope>NUCLEOTIDE SEQUENCE [LARGE SCALE GENOMIC DNA]</scope>
    <source>
        <strain evidence="2 3">Sanger_03</strain>
    </source>
</reference>
<keyword evidence="1" id="KW-0812">Transmembrane</keyword>
<feature type="transmembrane region" description="Helical" evidence="1">
    <location>
        <begin position="83"/>
        <end position="102"/>
    </location>
</feature>
<dbReference type="Proteomes" id="UP001652431">
    <property type="component" value="Unassembled WGS sequence"/>
</dbReference>
<dbReference type="InterPro" id="IPR007163">
    <property type="entry name" value="VCA0040-like"/>
</dbReference>
<feature type="transmembrane region" description="Helical" evidence="1">
    <location>
        <begin position="272"/>
        <end position="290"/>
    </location>
</feature>
<sequence>MLKEGINGFCMALADSVPGVSGGTVAFIMGFYDRFIGSIHDLAFGKMREKKSALRYLAKLGMGWVIGMAMAVVVLSALFESHIYAVSSLFIGFIAGAIPLIIKEENPKGYLDAMRQKRGNPKGYLDAMRQKRGNPKGYLDAMRQKRGKESFREVRKGILFCLIGIVLVVGITWANGRIGGASMDLGQFSGGMAVKLFFIGMIAISAMFLPGISGSTLLLIFGAYIPVITAVKGFLSLDFSYLPCLMFFGCGVLAGAMTVVKAIKVCLEKFRPQAICMILGMMIGSFYAIIQGPTTLEIPKAAMNLGSFQILPCVIGVALVVGMQIVKEIPQGDTTMAVRPGKEEIPQGDTTMAVRPKQEESNLVICQEENEKDFFGKG</sequence>
<organism evidence="2 3">
    <name type="scientific">Dorea acetigenes</name>
    <dbReference type="NCBI Taxonomy" id="2981787"/>
    <lineage>
        <taxon>Bacteria</taxon>
        <taxon>Bacillati</taxon>
        <taxon>Bacillota</taxon>
        <taxon>Clostridia</taxon>
        <taxon>Lachnospirales</taxon>
        <taxon>Lachnospiraceae</taxon>
        <taxon>Dorea</taxon>
    </lineage>
</organism>
<feature type="transmembrane region" description="Helical" evidence="1">
    <location>
        <begin position="216"/>
        <end position="234"/>
    </location>
</feature>
<evidence type="ECO:0000313" key="3">
    <source>
        <dbReference type="Proteomes" id="UP001652431"/>
    </source>
</evidence>
<evidence type="ECO:0000313" key="2">
    <source>
        <dbReference type="EMBL" id="MCU6687599.1"/>
    </source>
</evidence>
<evidence type="ECO:0000256" key="1">
    <source>
        <dbReference type="SAM" id="Phobius"/>
    </source>
</evidence>
<dbReference type="RefSeq" id="WP_158371356.1">
    <property type="nucleotide sequence ID" value="NZ_JAOQJU010000023.1"/>
</dbReference>